<reference evidence="2" key="1">
    <citation type="submission" date="2019-04" db="EMBL/GenBank/DDBJ databases">
        <title>Sequencing of skin fungus with MAO and IRED activity.</title>
        <authorList>
            <person name="Marsaioli A.J."/>
            <person name="Bonatto J.M.C."/>
            <person name="Reis Junior O."/>
        </authorList>
    </citation>
    <scope>NUCLEOTIDE SEQUENCE</scope>
    <source>
        <strain evidence="2">30M1</strain>
    </source>
</reference>
<evidence type="ECO:0000313" key="2">
    <source>
        <dbReference type="EMBL" id="KAF2992964.1"/>
    </source>
</evidence>
<dbReference type="Proteomes" id="UP000801428">
    <property type="component" value="Unassembled WGS sequence"/>
</dbReference>
<gene>
    <name evidence="2" type="ORF">E8E13_000891</name>
</gene>
<evidence type="ECO:0000256" key="1">
    <source>
        <dbReference type="SAM" id="MobiDB-lite"/>
    </source>
</evidence>
<dbReference type="PANTHER" id="PTHR37012">
    <property type="entry name" value="B-ZIP TRANSCRIPTION FACTOR (EUROFUNG)-RELATED"/>
    <property type="match status" value="1"/>
</dbReference>
<proteinExistence type="predicted"/>
<dbReference type="InterPro" id="IPR021833">
    <property type="entry name" value="DUF3425"/>
</dbReference>
<comment type="caution">
    <text evidence="2">The sequence shown here is derived from an EMBL/GenBank/DDBJ whole genome shotgun (WGS) entry which is preliminary data.</text>
</comment>
<dbReference type="OrthoDB" id="2985014at2759"/>
<sequence length="221" mass="25045">MDTAYSELATDHVDTILSGSDNLGVINPLGTPCLDVDGPFLSVLFKLDELLHTLQEDVTDTDEDSSMPLSVPTPHGSSSSDFTCFASMHLFWYLMRWMILPSQDTYEAVPEWLRPTPNQLFLPHMYMMDFVIWPKLRELAVSTPPMQEKMDWLVDVSTHVRCYWPFGIEKATCKDAETGLTVLTVQAKKQMSDLSNWSVGPTFRAYVPNADMYVSVRSEYG</sequence>
<keyword evidence="3" id="KW-1185">Reference proteome</keyword>
<dbReference type="PANTHER" id="PTHR37012:SF2">
    <property type="entry name" value="BZIP DOMAIN-CONTAINING PROTEIN-RELATED"/>
    <property type="match status" value="1"/>
</dbReference>
<dbReference type="Pfam" id="PF11905">
    <property type="entry name" value="DUF3425"/>
    <property type="match status" value="1"/>
</dbReference>
<name>A0A9P4T2Z5_CURKU</name>
<protein>
    <submittedName>
        <fullName evidence="2">Uncharacterized protein</fullName>
    </submittedName>
</protein>
<organism evidence="2 3">
    <name type="scientific">Curvularia kusanoi</name>
    <name type="common">Cochliobolus kusanoi</name>
    <dbReference type="NCBI Taxonomy" id="90978"/>
    <lineage>
        <taxon>Eukaryota</taxon>
        <taxon>Fungi</taxon>
        <taxon>Dikarya</taxon>
        <taxon>Ascomycota</taxon>
        <taxon>Pezizomycotina</taxon>
        <taxon>Dothideomycetes</taxon>
        <taxon>Pleosporomycetidae</taxon>
        <taxon>Pleosporales</taxon>
        <taxon>Pleosporineae</taxon>
        <taxon>Pleosporaceae</taxon>
        <taxon>Curvularia</taxon>
    </lineage>
</organism>
<dbReference type="EMBL" id="SWKU01000066">
    <property type="protein sequence ID" value="KAF2992964.1"/>
    <property type="molecule type" value="Genomic_DNA"/>
</dbReference>
<feature type="region of interest" description="Disordered" evidence="1">
    <location>
        <begin position="58"/>
        <end position="77"/>
    </location>
</feature>
<evidence type="ECO:0000313" key="3">
    <source>
        <dbReference type="Proteomes" id="UP000801428"/>
    </source>
</evidence>
<accession>A0A9P4T2Z5</accession>
<dbReference type="AlphaFoldDB" id="A0A9P4T2Z5"/>